<dbReference type="Pfam" id="PF01850">
    <property type="entry name" value="PIN"/>
    <property type="match status" value="1"/>
</dbReference>
<evidence type="ECO:0000259" key="1">
    <source>
        <dbReference type="Pfam" id="PF01850"/>
    </source>
</evidence>
<gene>
    <name evidence="2" type="ORF">UFOPK2761_01495</name>
</gene>
<reference evidence="2" key="1">
    <citation type="submission" date="2020-05" db="EMBL/GenBank/DDBJ databases">
        <authorList>
            <person name="Chiriac C."/>
            <person name="Salcher M."/>
            <person name="Ghai R."/>
            <person name="Kavagutti S V."/>
        </authorList>
    </citation>
    <scope>NUCLEOTIDE SEQUENCE</scope>
</reference>
<feature type="domain" description="PIN" evidence="1">
    <location>
        <begin position="3"/>
        <end position="117"/>
    </location>
</feature>
<dbReference type="EMBL" id="CAEZYQ010000010">
    <property type="protein sequence ID" value="CAB4743515.1"/>
    <property type="molecule type" value="Genomic_DNA"/>
</dbReference>
<name>A0A6J6T9E7_9ZZZZ</name>
<dbReference type="InterPro" id="IPR029060">
    <property type="entry name" value="PIN-like_dom_sf"/>
</dbReference>
<dbReference type="CDD" id="cd09874">
    <property type="entry name" value="PIN_MT3492-like"/>
    <property type="match status" value="1"/>
</dbReference>
<accession>A0A6J6T9E7</accession>
<dbReference type="SUPFAM" id="SSF88723">
    <property type="entry name" value="PIN domain-like"/>
    <property type="match status" value="1"/>
</dbReference>
<dbReference type="InterPro" id="IPR002716">
    <property type="entry name" value="PIN_dom"/>
</dbReference>
<sequence>MSVYVDASAFGAMLNPQTETPALVSWLDRGSERLVSTYLLETELRRMCVRHSIDQSRVTALLAGVSVVGLSRSDFVSAGVLAFPQLRALDALHLQGALRLDARAILTYDRRLSEAARSMGLEVVAPA</sequence>
<protein>
    <submittedName>
        <fullName evidence="2">Unannotated protein</fullName>
    </submittedName>
</protein>
<proteinExistence type="predicted"/>
<organism evidence="2">
    <name type="scientific">freshwater metagenome</name>
    <dbReference type="NCBI Taxonomy" id="449393"/>
    <lineage>
        <taxon>unclassified sequences</taxon>
        <taxon>metagenomes</taxon>
        <taxon>ecological metagenomes</taxon>
    </lineage>
</organism>
<dbReference type="AlphaFoldDB" id="A0A6J6T9E7"/>
<dbReference type="Gene3D" id="3.40.50.1010">
    <property type="entry name" value="5'-nuclease"/>
    <property type="match status" value="1"/>
</dbReference>
<evidence type="ECO:0000313" key="2">
    <source>
        <dbReference type="EMBL" id="CAB4743515.1"/>
    </source>
</evidence>